<dbReference type="InterPro" id="IPR050834">
    <property type="entry name" value="Glycosyltransf_2"/>
</dbReference>
<organism evidence="2 3">
    <name type="scientific">Echinicola rosea</name>
    <dbReference type="NCBI Taxonomy" id="1807691"/>
    <lineage>
        <taxon>Bacteria</taxon>
        <taxon>Pseudomonadati</taxon>
        <taxon>Bacteroidota</taxon>
        <taxon>Cytophagia</taxon>
        <taxon>Cytophagales</taxon>
        <taxon>Cyclobacteriaceae</taxon>
        <taxon>Echinicola</taxon>
    </lineage>
</organism>
<comment type="caution">
    <text evidence="2">The sequence shown here is derived from an EMBL/GenBank/DDBJ whole genome shotgun (WGS) entry which is preliminary data.</text>
</comment>
<proteinExistence type="predicted"/>
<accession>A0ABQ1V6Q8</accession>
<dbReference type="Proteomes" id="UP000647339">
    <property type="component" value="Unassembled WGS sequence"/>
</dbReference>
<dbReference type="InterPro" id="IPR001173">
    <property type="entry name" value="Glyco_trans_2-like"/>
</dbReference>
<dbReference type="InterPro" id="IPR029044">
    <property type="entry name" value="Nucleotide-diphossugar_trans"/>
</dbReference>
<sequence>MKKVSIIIPVYNYGHLVEETLKNLTDQSYYNWEAIIIDDGSIDETRLIVEKFKQQDKRFIYLNQKNKGVSSARNLGLKHSSGDYIQFLDGDDLLSKHKISLQVEHLELNPALDISYTKSFYFLDKNPGELFLDNGGKNVDWMHKLSGKGFNIVHSLITQNLCVISSPLLKKDILDSGVVFTEGTAYLEDWEFWLKLSFFKNSFEFFHHPKAFTKIRLHTKSVSSRYNIKMKESHLILRKKIIQLIAYSDFEESQKDFLVKLNMKCRNSELKRLICEIGLLNINELVKLQKKHTSPLTFFKNYIKAINHYRKELF</sequence>
<dbReference type="Pfam" id="PF00535">
    <property type="entry name" value="Glycos_transf_2"/>
    <property type="match status" value="1"/>
</dbReference>
<dbReference type="EMBL" id="BMIU01000014">
    <property type="protein sequence ID" value="GGF37999.1"/>
    <property type="molecule type" value="Genomic_DNA"/>
</dbReference>
<dbReference type="PANTHER" id="PTHR43685">
    <property type="entry name" value="GLYCOSYLTRANSFERASE"/>
    <property type="match status" value="1"/>
</dbReference>
<evidence type="ECO:0000259" key="1">
    <source>
        <dbReference type="Pfam" id="PF00535"/>
    </source>
</evidence>
<dbReference type="CDD" id="cd00761">
    <property type="entry name" value="Glyco_tranf_GTA_type"/>
    <property type="match status" value="1"/>
</dbReference>
<feature type="domain" description="Glycosyltransferase 2-like" evidence="1">
    <location>
        <begin position="5"/>
        <end position="121"/>
    </location>
</feature>
<dbReference type="PANTHER" id="PTHR43685:SF2">
    <property type="entry name" value="GLYCOSYLTRANSFERASE 2-LIKE DOMAIN-CONTAINING PROTEIN"/>
    <property type="match status" value="1"/>
</dbReference>
<protein>
    <recommendedName>
        <fullName evidence="1">Glycosyltransferase 2-like domain-containing protein</fullName>
    </recommendedName>
</protein>
<dbReference type="SUPFAM" id="SSF53448">
    <property type="entry name" value="Nucleotide-diphospho-sugar transferases"/>
    <property type="match status" value="1"/>
</dbReference>
<evidence type="ECO:0000313" key="2">
    <source>
        <dbReference type="EMBL" id="GGF37999.1"/>
    </source>
</evidence>
<dbReference type="Gene3D" id="3.90.550.10">
    <property type="entry name" value="Spore Coat Polysaccharide Biosynthesis Protein SpsA, Chain A"/>
    <property type="match status" value="1"/>
</dbReference>
<dbReference type="RefSeq" id="WP_137403042.1">
    <property type="nucleotide sequence ID" value="NZ_BMIU01000014.1"/>
</dbReference>
<evidence type="ECO:0000313" key="3">
    <source>
        <dbReference type="Proteomes" id="UP000647339"/>
    </source>
</evidence>
<keyword evidence="3" id="KW-1185">Reference proteome</keyword>
<gene>
    <name evidence="2" type="ORF">GCM10011339_28190</name>
</gene>
<reference evidence="3" key="1">
    <citation type="journal article" date="2019" name="Int. J. Syst. Evol. Microbiol.">
        <title>The Global Catalogue of Microorganisms (GCM) 10K type strain sequencing project: providing services to taxonomists for standard genome sequencing and annotation.</title>
        <authorList>
            <consortium name="The Broad Institute Genomics Platform"/>
            <consortium name="The Broad Institute Genome Sequencing Center for Infectious Disease"/>
            <person name="Wu L."/>
            <person name="Ma J."/>
        </authorList>
    </citation>
    <scope>NUCLEOTIDE SEQUENCE [LARGE SCALE GENOMIC DNA]</scope>
    <source>
        <strain evidence="3">CGMCC 1.15407</strain>
    </source>
</reference>
<name>A0ABQ1V6Q8_9BACT</name>